<dbReference type="GO" id="GO:1900376">
    <property type="term" value="P:regulation of secondary metabolite biosynthetic process"/>
    <property type="evidence" value="ECO:0007669"/>
    <property type="project" value="TreeGrafter"/>
</dbReference>
<keyword evidence="5" id="KW-0238">DNA-binding</keyword>
<dbReference type="PANTHER" id="PTHR33202">
    <property type="entry name" value="ZINC UPTAKE REGULATION PROTEIN"/>
    <property type="match status" value="1"/>
</dbReference>
<dbReference type="InterPro" id="IPR036388">
    <property type="entry name" value="WH-like_DNA-bd_sf"/>
</dbReference>
<gene>
    <name evidence="7" type="ORF">METZ01_LOCUS181274</name>
</gene>
<sequence>VAIEKKISNELHLLAARRLRAAGMRYSKSRKTIVEILASAGRPLTLDEVLAFNSDDNLAQSSVYRNSTELVDAGVLKCLASGKDHNRFELDDSIIGHHHHFVCLDCGEIEDFEVPEYFEKEILRLEAELVEKGLSVEGHTLDIQGRCPKCSKTIVGNFVS</sequence>
<dbReference type="Gene3D" id="3.30.1490.190">
    <property type="match status" value="1"/>
</dbReference>
<evidence type="ECO:0000256" key="6">
    <source>
        <dbReference type="ARBA" id="ARBA00023163"/>
    </source>
</evidence>
<proteinExistence type="inferred from homology"/>
<feature type="non-terminal residue" evidence="7">
    <location>
        <position position="1"/>
    </location>
</feature>
<evidence type="ECO:0000256" key="2">
    <source>
        <dbReference type="ARBA" id="ARBA00022491"/>
    </source>
</evidence>
<keyword evidence="3" id="KW-0862">Zinc</keyword>
<dbReference type="EMBL" id="UINC01035661">
    <property type="protein sequence ID" value="SVB28420.1"/>
    <property type="molecule type" value="Genomic_DNA"/>
</dbReference>
<evidence type="ECO:0000256" key="5">
    <source>
        <dbReference type="ARBA" id="ARBA00023125"/>
    </source>
</evidence>
<protein>
    <recommendedName>
        <fullName evidence="8">Transcriptional repressor</fullName>
    </recommendedName>
</protein>
<dbReference type="GO" id="GO:0003700">
    <property type="term" value="F:DNA-binding transcription factor activity"/>
    <property type="evidence" value="ECO:0007669"/>
    <property type="project" value="InterPro"/>
</dbReference>
<evidence type="ECO:0000256" key="3">
    <source>
        <dbReference type="ARBA" id="ARBA00022833"/>
    </source>
</evidence>
<dbReference type="PANTHER" id="PTHR33202:SF7">
    <property type="entry name" value="FERRIC UPTAKE REGULATION PROTEIN"/>
    <property type="match status" value="1"/>
</dbReference>
<dbReference type="GO" id="GO:0045892">
    <property type="term" value="P:negative regulation of DNA-templated transcription"/>
    <property type="evidence" value="ECO:0007669"/>
    <property type="project" value="TreeGrafter"/>
</dbReference>
<dbReference type="CDD" id="cd07153">
    <property type="entry name" value="Fur_like"/>
    <property type="match status" value="1"/>
</dbReference>
<keyword evidence="4" id="KW-0805">Transcription regulation</keyword>
<dbReference type="InterPro" id="IPR002481">
    <property type="entry name" value="FUR"/>
</dbReference>
<evidence type="ECO:0000313" key="7">
    <source>
        <dbReference type="EMBL" id="SVB28420.1"/>
    </source>
</evidence>
<dbReference type="InterPro" id="IPR036390">
    <property type="entry name" value="WH_DNA-bd_sf"/>
</dbReference>
<evidence type="ECO:0000256" key="4">
    <source>
        <dbReference type="ARBA" id="ARBA00023015"/>
    </source>
</evidence>
<evidence type="ECO:0000256" key="1">
    <source>
        <dbReference type="ARBA" id="ARBA00007957"/>
    </source>
</evidence>
<reference evidence="7" key="1">
    <citation type="submission" date="2018-05" db="EMBL/GenBank/DDBJ databases">
        <authorList>
            <person name="Lanie J.A."/>
            <person name="Ng W.-L."/>
            <person name="Kazmierczak K.M."/>
            <person name="Andrzejewski T.M."/>
            <person name="Davidsen T.M."/>
            <person name="Wayne K.J."/>
            <person name="Tettelin H."/>
            <person name="Glass J.I."/>
            <person name="Rusch D."/>
            <person name="Podicherti R."/>
            <person name="Tsui H.-C.T."/>
            <person name="Winkler M.E."/>
        </authorList>
    </citation>
    <scope>NUCLEOTIDE SEQUENCE</scope>
</reference>
<evidence type="ECO:0008006" key="8">
    <source>
        <dbReference type="Google" id="ProtNLM"/>
    </source>
</evidence>
<dbReference type="InterPro" id="IPR043135">
    <property type="entry name" value="Fur_C"/>
</dbReference>
<dbReference type="GO" id="GO:0000976">
    <property type="term" value="F:transcription cis-regulatory region binding"/>
    <property type="evidence" value="ECO:0007669"/>
    <property type="project" value="TreeGrafter"/>
</dbReference>
<organism evidence="7">
    <name type="scientific">marine metagenome</name>
    <dbReference type="NCBI Taxonomy" id="408172"/>
    <lineage>
        <taxon>unclassified sequences</taxon>
        <taxon>metagenomes</taxon>
        <taxon>ecological metagenomes</taxon>
    </lineage>
</organism>
<dbReference type="SUPFAM" id="SSF46785">
    <property type="entry name" value="Winged helix' DNA-binding domain"/>
    <property type="match status" value="1"/>
</dbReference>
<keyword evidence="6" id="KW-0804">Transcription</keyword>
<keyword evidence="2" id="KW-0678">Repressor</keyword>
<dbReference type="Gene3D" id="1.10.10.10">
    <property type="entry name" value="Winged helix-like DNA-binding domain superfamily/Winged helix DNA-binding domain"/>
    <property type="match status" value="1"/>
</dbReference>
<dbReference type="GO" id="GO:0008270">
    <property type="term" value="F:zinc ion binding"/>
    <property type="evidence" value="ECO:0007669"/>
    <property type="project" value="TreeGrafter"/>
</dbReference>
<dbReference type="Pfam" id="PF01475">
    <property type="entry name" value="FUR"/>
    <property type="match status" value="1"/>
</dbReference>
<accession>A0A382CQJ9</accession>
<name>A0A382CQJ9_9ZZZZ</name>
<comment type="similarity">
    <text evidence="1">Belongs to the Fur family.</text>
</comment>
<dbReference type="AlphaFoldDB" id="A0A382CQJ9"/>